<dbReference type="EMBL" id="JAPWTJ010000555">
    <property type="protein sequence ID" value="KAJ8977390.1"/>
    <property type="molecule type" value="Genomic_DNA"/>
</dbReference>
<organism evidence="1 2">
    <name type="scientific">Molorchus minor</name>
    <dbReference type="NCBI Taxonomy" id="1323400"/>
    <lineage>
        <taxon>Eukaryota</taxon>
        <taxon>Metazoa</taxon>
        <taxon>Ecdysozoa</taxon>
        <taxon>Arthropoda</taxon>
        <taxon>Hexapoda</taxon>
        <taxon>Insecta</taxon>
        <taxon>Pterygota</taxon>
        <taxon>Neoptera</taxon>
        <taxon>Endopterygota</taxon>
        <taxon>Coleoptera</taxon>
        <taxon>Polyphaga</taxon>
        <taxon>Cucujiformia</taxon>
        <taxon>Chrysomeloidea</taxon>
        <taxon>Cerambycidae</taxon>
        <taxon>Lamiinae</taxon>
        <taxon>Monochamini</taxon>
        <taxon>Molorchus</taxon>
    </lineage>
</organism>
<keyword evidence="2" id="KW-1185">Reference proteome</keyword>
<proteinExistence type="predicted"/>
<evidence type="ECO:0000313" key="1">
    <source>
        <dbReference type="EMBL" id="KAJ8977390.1"/>
    </source>
</evidence>
<sequence>MLDNLRQLVLSKFPKLIAFLKRTGISIIKYFVGLILGISGACRTDELVNLTVDDIEDISSSLIIPRIFVVTDVDICLNCFLRNTCPFVLPNSKHNVFCTTKQENVACSQLARIPWEKFLV</sequence>
<accession>A0ABQ9JIP4</accession>
<name>A0ABQ9JIP4_9CUCU</name>
<protein>
    <submittedName>
        <fullName evidence="1">Uncharacterized protein</fullName>
    </submittedName>
</protein>
<reference evidence="1" key="1">
    <citation type="journal article" date="2023" name="Insect Mol. Biol.">
        <title>Genome sequencing provides insights into the evolution of gene families encoding plant cell wall-degrading enzymes in longhorned beetles.</title>
        <authorList>
            <person name="Shin N.R."/>
            <person name="Okamura Y."/>
            <person name="Kirsch R."/>
            <person name="Pauchet Y."/>
        </authorList>
    </citation>
    <scope>NUCLEOTIDE SEQUENCE</scope>
    <source>
        <strain evidence="1">MMC_N1</strain>
    </source>
</reference>
<dbReference type="Proteomes" id="UP001162164">
    <property type="component" value="Unassembled WGS sequence"/>
</dbReference>
<evidence type="ECO:0000313" key="2">
    <source>
        <dbReference type="Proteomes" id="UP001162164"/>
    </source>
</evidence>
<comment type="caution">
    <text evidence="1">The sequence shown here is derived from an EMBL/GenBank/DDBJ whole genome shotgun (WGS) entry which is preliminary data.</text>
</comment>
<gene>
    <name evidence="1" type="ORF">NQ317_001991</name>
</gene>